<dbReference type="AlphaFoldDB" id="A0A1B9F788"/>
<dbReference type="Proteomes" id="UP000093080">
    <property type="component" value="Unassembled WGS sequence"/>
</dbReference>
<accession>A0A1B9F788</accession>
<evidence type="ECO:0008006" key="4">
    <source>
        <dbReference type="Google" id="ProtNLM"/>
    </source>
</evidence>
<protein>
    <recommendedName>
        <fullName evidence="4">DUF1104 domain-containing protein</fullName>
    </recommendedName>
</protein>
<dbReference type="InterPro" id="IPR038310">
    <property type="entry name" value="DUF1104_sf"/>
</dbReference>
<evidence type="ECO:0000256" key="1">
    <source>
        <dbReference type="SAM" id="MobiDB-lite"/>
    </source>
</evidence>
<sequence length="99" mass="10757">MIATGVYAASDYSNYSIDELANMRGTLKNATQEERNAFRAAWQEKIRALSPEERQAYTRGGQGSGPGRRGSSYNAGGGNHWNGYHDSMAGSHGRGRCGR</sequence>
<feature type="region of interest" description="Disordered" evidence="1">
    <location>
        <begin position="51"/>
        <end position="78"/>
    </location>
</feature>
<dbReference type="EMBL" id="MAGO01000004">
    <property type="protein sequence ID" value="OCC15665.1"/>
    <property type="molecule type" value="Genomic_DNA"/>
</dbReference>
<comment type="caution">
    <text evidence="2">The sequence shown here is derived from an EMBL/GenBank/DDBJ whole genome shotgun (WGS) entry which is preliminary data.</text>
</comment>
<dbReference type="Gene3D" id="1.20.120.1430">
    <property type="entry name" value="HP0721 helical bundle"/>
    <property type="match status" value="1"/>
</dbReference>
<organism evidence="2 3">
    <name type="scientific">Dissulfuribacter thermophilus</name>
    <dbReference type="NCBI Taxonomy" id="1156395"/>
    <lineage>
        <taxon>Bacteria</taxon>
        <taxon>Pseudomonadati</taxon>
        <taxon>Thermodesulfobacteriota</taxon>
        <taxon>Dissulfuribacteria</taxon>
        <taxon>Dissulfuribacterales</taxon>
        <taxon>Dissulfuribacteraceae</taxon>
        <taxon>Dissulfuribacter</taxon>
    </lineage>
</organism>
<dbReference type="STRING" id="1156395.DBT_1016"/>
<evidence type="ECO:0000313" key="3">
    <source>
        <dbReference type="Proteomes" id="UP000093080"/>
    </source>
</evidence>
<gene>
    <name evidence="2" type="ORF">DBT_1016</name>
</gene>
<reference evidence="2 3" key="1">
    <citation type="submission" date="2016-06" db="EMBL/GenBank/DDBJ databases">
        <title>Respiratory ammonification of nitrate coupled to the oxidation of elemental sulfur in deep-sea autotrophic thermophilic bacteria.</title>
        <authorList>
            <person name="Slobodkina G.B."/>
            <person name="Mardanov A.V."/>
            <person name="Ravin N.V."/>
            <person name="Frolova A.A."/>
            <person name="Viryasiv M.B."/>
            <person name="Chernyh N.A."/>
            <person name="Bonch-Osmolovskaya E.A."/>
            <person name="Slobodkin A.I."/>
        </authorList>
    </citation>
    <scope>NUCLEOTIDE SEQUENCE [LARGE SCALE GENOMIC DNA]</scope>
    <source>
        <strain evidence="2 3">S69</strain>
    </source>
</reference>
<keyword evidence="3" id="KW-1185">Reference proteome</keyword>
<name>A0A1B9F788_9BACT</name>
<evidence type="ECO:0000313" key="2">
    <source>
        <dbReference type="EMBL" id="OCC15665.1"/>
    </source>
</evidence>
<proteinExistence type="predicted"/>